<keyword evidence="2 6" id="KW-0812">Transmembrane</keyword>
<proteinExistence type="predicted"/>
<dbReference type="PANTHER" id="PTHR23502:SF3">
    <property type="entry name" value="MAJOR FACILITATOR SUPERFAMILY (MFS) PROFILE DOMAIN-CONTAINING PROTEIN-RELATED"/>
    <property type="match status" value="1"/>
</dbReference>
<evidence type="ECO:0000256" key="5">
    <source>
        <dbReference type="SAM" id="MobiDB-lite"/>
    </source>
</evidence>
<feature type="transmembrane region" description="Helical" evidence="6">
    <location>
        <begin position="233"/>
        <end position="254"/>
    </location>
</feature>
<dbReference type="InterPro" id="IPR020846">
    <property type="entry name" value="MFS_dom"/>
</dbReference>
<dbReference type="GO" id="GO:0022857">
    <property type="term" value="F:transmembrane transporter activity"/>
    <property type="evidence" value="ECO:0007669"/>
    <property type="project" value="InterPro"/>
</dbReference>
<feature type="region of interest" description="Disordered" evidence="5">
    <location>
        <begin position="1"/>
        <end position="58"/>
    </location>
</feature>
<feature type="transmembrane region" description="Helical" evidence="6">
    <location>
        <begin position="487"/>
        <end position="507"/>
    </location>
</feature>
<dbReference type="Gene3D" id="1.20.1250.20">
    <property type="entry name" value="MFS general substrate transporter like domains"/>
    <property type="match status" value="1"/>
</dbReference>
<comment type="subcellular location">
    <subcellularLocation>
        <location evidence="1">Membrane</location>
        <topology evidence="1">Multi-pass membrane protein</topology>
    </subcellularLocation>
</comment>
<dbReference type="Pfam" id="PF07690">
    <property type="entry name" value="MFS_1"/>
    <property type="match status" value="1"/>
</dbReference>
<dbReference type="EMBL" id="JANVFO010000007">
    <property type="protein sequence ID" value="KAJ3735876.1"/>
    <property type="molecule type" value="Genomic_DNA"/>
</dbReference>
<feature type="domain" description="Major facilitator superfamily (MFS) profile" evidence="7">
    <location>
        <begin position="82"/>
        <end position="514"/>
    </location>
</feature>
<feature type="transmembrane region" description="Helical" evidence="6">
    <location>
        <begin position="205"/>
        <end position="227"/>
    </location>
</feature>
<feature type="transmembrane region" description="Helical" evidence="6">
    <location>
        <begin position="80"/>
        <end position="99"/>
    </location>
</feature>
<evidence type="ECO:0000313" key="9">
    <source>
        <dbReference type="Proteomes" id="UP001176059"/>
    </source>
</evidence>
<feature type="compositionally biased region" description="Polar residues" evidence="5">
    <location>
        <begin position="35"/>
        <end position="44"/>
    </location>
</feature>
<reference evidence="8" key="1">
    <citation type="submission" date="2022-08" db="EMBL/GenBank/DDBJ databases">
        <authorList>
            <consortium name="DOE Joint Genome Institute"/>
            <person name="Min B."/>
            <person name="Sierra-Patev S."/>
            <person name="Naranjo-Ortiz M."/>
            <person name="Looney B."/>
            <person name="Konkel Z."/>
            <person name="Slot J.C."/>
            <person name="Sakamoto Y."/>
            <person name="Steenwyk J.L."/>
            <person name="Rokas A."/>
            <person name="Carro J."/>
            <person name="Camarero S."/>
            <person name="Ferreira P."/>
            <person name="Molpeceres G."/>
            <person name="Ruiz-duenas F.J."/>
            <person name="Serrano A."/>
            <person name="Henrissat B."/>
            <person name="Drula E."/>
            <person name="Hughes K.W."/>
            <person name="Mata J.L."/>
            <person name="Ishikawa N.K."/>
            <person name="Vargas-Isla R."/>
            <person name="Ushijima S."/>
            <person name="Smith C.A."/>
            <person name="Ahrendt S."/>
            <person name="Andreopoulos W."/>
            <person name="He G."/>
            <person name="LaButti K."/>
            <person name="Lipzen A."/>
            <person name="Ng V."/>
            <person name="Riley R."/>
            <person name="Sandor L."/>
            <person name="Barry K."/>
            <person name="Martinez A.T."/>
            <person name="Xiao Y."/>
            <person name="Gibbons J.G."/>
            <person name="Terashima K."/>
            <person name="Hibbett D.S."/>
            <person name="Grigoriev I.V."/>
        </authorList>
    </citation>
    <scope>NUCLEOTIDE SEQUENCE</scope>
    <source>
        <strain evidence="8">ET3784</strain>
    </source>
</reference>
<dbReference type="PANTHER" id="PTHR23502">
    <property type="entry name" value="MAJOR FACILITATOR SUPERFAMILY"/>
    <property type="match status" value="1"/>
</dbReference>
<evidence type="ECO:0000256" key="6">
    <source>
        <dbReference type="SAM" id="Phobius"/>
    </source>
</evidence>
<evidence type="ECO:0000256" key="4">
    <source>
        <dbReference type="ARBA" id="ARBA00023136"/>
    </source>
</evidence>
<dbReference type="FunFam" id="1.20.1250.20:FF:000088">
    <property type="entry name" value="MFS multidrug transporter, putative"/>
    <property type="match status" value="1"/>
</dbReference>
<feature type="transmembrane region" description="Helical" evidence="6">
    <location>
        <begin position="311"/>
        <end position="333"/>
    </location>
</feature>
<feature type="transmembrane region" description="Helical" evidence="6">
    <location>
        <begin position="442"/>
        <end position="461"/>
    </location>
</feature>
<keyword evidence="3 6" id="KW-1133">Transmembrane helix</keyword>
<feature type="transmembrane region" description="Helical" evidence="6">
    <location>
        <begin position="345"/>
        <end position="368"/>
    </location>
</feature>
<keyword evidence="9" id="KW-1185">Reference proteome</keyword>
<dbReference type="AlphaFoldDB" id="A0AA38JUJ6"/>
<gene>
    <name evidence="8" type="ORF">DFJ43DRAFT_1129844</name>
</gene>
<reference evidence="8" key="2">
    <citation type="journal article" date="2023" name="Proc. Natl. Acad. Sci. U.S.A.">
        <title>A global phylogenomic analysis of the shiitake genus Lentinula.</title>
        <authorList>
            <person name="Sierra-Patev S."/>
            <person name="Min B."/>
            <person name="Naranjo-Ortiz M."/>
            <person name="Looney B."/>
            <person name="Konkel Z."/>
            <person name="Slot J.C."/>
            <person name="Sakamoto Y."/>
            <person name="Steenwyk J.L."/>
            <person name="Rokas A."/>
            <person name="Carro J."/>
            <person name="Camarero S."/>
            <person name="Ferreira P."/>
            <person name="Molpeceres G."/>
            <person name="Ruiz-Duenas F.J."/>
            <person name="Serrano A."/>
            <person name="Henrissat B."/>
            <person name="Drula E."/>
            <person name="Hughes K.W."/>
            <person name="Mata J.L."/>
            <person name="Ishikawa N.K."/>
            <person name="Vargas-Isla R."/>
            <person name="Ushijima S."/>
            <person name="Smith C.A."/>
            <person name="Donoghue J."/>
            <person name="Ahrendt S."/>
            <person name="Andreopoulos W."/>
            <person name="He G."/>
            <person name="LaButti K."/>
            <person name="Lipzen A."/>
            <person name="Ng V."/>
            <person name="Riley R."/>
            <person name="Sandor L."/>
            <person name="Barry K."/>
            <person name="Martinez A.T."/>
            <person name="Xiao Y."/>
            <person name="Gibbons J.G."/>
            <person name="Terashima K."/>
            <person name="Grigoriev I.V."/>
            <person name="Hibbett D."/>
        </authorList>
    </citation>
    <scope>NUCLEOTIDE SEQUENCE</scope>
    <source>
        <strain evidence="8">ET3784</strain>
    </source>
</reference>
<evidence type="ECO:0000256" key="1">
    <source>
        <dbReference type="ARBA" id="ARBA00004141"/>
    </source>
</evidence>
<evidence type="ECO:0000256" key="3">
    <source>
        <dbReference type="ARBA" id="ARBA00022989"/>
    </source>
</evidence>
<protein>
    <submittedName>
        <fullName evidence="8">MFS multidrug transporter</fullName>
    </submittedName>
</protein>
<keyword evidence="4 6" id="KW-0472">Membrane</keyword>
<dbReference type="InterPro" id="IPR011701">
    <property type="entry name" value="MFS"/>
</dbReference>
<accession>A0AA38JUJ6</accession>
<evidence type="ECO:0000259" key="7">
    <source>
        <dbReference type="PROSITE" id="PS50850"/>
    </source>
</evidence>
<name>A0AA38JUJ6_9AGAR</name>
<dbReference type="PROSITE" id="PS50850">
    <property type="entry name" value="MFS"/>
    <property type="match status" value="1"/>
</dbReference>
<evidence type="ECO:0000256" key="2">
    <source>
        <dbReference type="ARBA" id="ARBA00022692"/>
    </source>
</evidence>
<sequence length="555" mass="61598">MATSEKPNTYSNPTTATSTVADNSTVMDPKPNPLSAKSSNSGTSLAHVENHSNRPDEKCELTEEEAYDKLGYSLPTWRKWMILSVIFIIQVSMNFNAAVYPNVAQGLSDHFHISLQAARVGQMIFLVAYAFGSELWAPWSEELGRWPILQASLFLVNIWQIPCALAPNYGTIVVGRFLGGLSSAGGSVTLGMVADMWDADDQQFAIAFIVLSSVGGSSIGPVVGAFIEKYLSWQWNFWIQLMFGGFVQLIHFFFVSETRSTVLLDREAKRLRKSGQTNVYGPGELKEHRFEMKEILATWARPFEMFCREPIVLCLSLLSGFSDGLIFCFMEAFTPVYSQWNFGTIELGLAFVPINIGYILAYASYMYPIIKHRRIMRRDPTALSPESRLWWLLYTAPLEAIGLFGFAWTSFGPPRIPWIAPMLFSVLIAIANYCIYMSTIDYMVAAYGVYAASATGGNALARDFIAGVSAMYATPLYSNLGSHSLEWASTLLAFLATLVTIPIYIFYMKGPQIRAASKFAQTLAHERIEHKKHGGKGDVLSVGEKAQAGKLEEGV</sequence>
<feature type="compositionally biased region" description="Polar residues" evidence="5">
    <location>
        <begin position="1"/>
        <end position="26"/>
    </location>
</feature>
<dbReference type="SUPFAM" id="SSF103473">
    <property type="entry name" value="MFS general substrate transporter"/>
    <property type="match status" value="1"/>
</dbReference>
<feature type="transmembrane region" description="Helical" evidence="6">
    <location>
        <begin position="173"/>
        <end position="193"/>
    </location>
</feature>
<feature type="transmembrane region" description="Helical" evidence="6">
    <location>
        <begin position="416"/>
        <end position="435"/>
    </location>
</feature>
<dbReference type="Proteomes" id="UP001176059">
    <property type="component" value="Unassembled WGS sequence"/>
</dbReference>
<dbReference type="GO" id="GO:0005886">
    <property type="term" value="C:plasma membrane"/>
    <property type="evidence" value="ECO:0007669"/>
    <property type="project" value="TreeGrafter"/>
</dbReference>
<feature type="compositionally biased region" description="Basic and acidic residues" evidence="5">
    <location>
        <begin position="48"/>
        <end position="58"/>
    </location>
</feature>
<dbReference type="InterPro" id="IPR036259">
    <property type="entry name" value="MFS_trans_sf"/>
</dbReference>
<feature type="transmembrane region" description="Helical" evidence="6">
    <location>
        <begin position="389"/>
        <end position="410"/>
    </location>
</feature>
<evidence type="ECO:0000313" key="8">
    <source>
        <dbReference type="EMBL" id="KAJ3735876.1"/>
    </source>
</evidence>
<organism evidence="8 9">
    <name type="scientific">Lentinula guzmanii</name>
    <dbReference type="NCBI Taxonomy" id="2804957"/>
    <lineage>
        <taxon>Eukaryota</taxon>
        <taxon>Fungi</taxon>
        <taxon>Dikarya</taxon>
        <taxon>Basidiomycota</taxon>
        <taxon>Agaricomycotina</taxon>
        <taxon>Agaricomycetes</taxon>
        <taxon>Agaricomycetidae</taxon>
        <taxon>Agaricales</taxon>
        <taxon>Marasmiineae</taxon>
        <taxon>Omphalotaceae</taxon>
        <taxon>Lentinula</taxon>
    </lineage>
</organism>
<comment type="caution">
    <text evidence="8">The sequence shown here is derived from an EMBL/GenBank/DDBJ whole genome shotgun (WGS) entry which is preliminary data.</text>
</comment>